<dbReference type="Proteomes" id="UP000095284">
    <property type="component" value="Unplaced"/>
</dbReference>
<evidence type="ECO:0000313" key="10">
    <source>
        <dbReference type="WBParaSite" id="BXY_0121800.1"/>
    </source>
</evidence>
<dbReference type="AlphaFoldDB" id="A0A1I7RKI4"/>
<evidence type="ECO:0000256" key="6">
    <source>
        <dbReference type="RuleBase" id="RU280813"/>
    </source>
</evidence>
<dbReference type="GO" id="GO:0016020">
    <property type="term" value="C:membrane"/>
    <property type="evidence" value="ECO:0007669"/>
    <property type="project" value="UniProtKB-SubCell"/>
</dbReference>
<dbReference type="Proteomes" id="UP000582659">
    <property type="component" value="Unassembled WGS sequence"/>
</dbReference>
<dbReference type="WBParaSite" id="BXY_0121800.1">
    <property type="protein sequence ID" value="BXY_0121800.1"/>
    <property type="gene ID" value="BXY_0121800"/>
</dbReference>
<keyword evidence="9" id="KW-1185">Reference proteome</keyword>
<dbReference type="InterPro" id="IPR000609">
    <property type="entry name" value="7TM_GPCR_serpentine_rcpt_Srg"/>
</dbReference>
<dbReference type="EMBL" id="CAJFDI010000006">
    <property type="protein sequence ID" value="CAD5235098.1"/>
    <property type="molecule type" value="Genomic_DNA"/>
</dbReference>
<accession>A0A1I7RKI4</accession>
<dbReference type="EMBL" id="CAJFCV020000006">
    <property type="protein sequence ID" value="CAG9131302.1"/>
    <property type="molecule type" value="Genomic_DNA"/>
</dbReference>
<keyword evidence="4 6" id="KW-1133">Transmembrane helix</keyword>
<keyword evidence="3 6" id="KW-0812">Transmembrane</keyword>
<evidence type="ECO:0000313" key="9">
    <source>
        <dbReference type="Proteomes" id="UP000659654"/>
    </source>
</evidence>
<feature type="transmembrane region" description="Helical" evidence="6">
    <location>
        <begin position="43"/>
        <end position="60"/>
    </location>
</feature>
<dbReference type="OrthoDB" id="5866624at2759"/>
<dbReference type="GO" id="GO:0004888">
    <property type="term" value="F:transmembrane signaling receptor activity"/>
    <property type="evidence" value="ECO:0007669"/>
    <property type="project" value="InterPro"/>
</dbReference>
<protein>
    <recommendedName>
        <fullName evidence="6">Serpentine receptor class gamma</fullName>
    </recommendedName>
</protein>
<dbReference type="GO" id="GO:0007606">
    <property type="term" value="P:sensory perception of chemical stimulus"/>
    <property type="evidence" value="ECO:0007669"/>
    <property type="project" value="UniProtKB-UniRule"/>
</dbReference>
<feature type="transmembrane region" description="Helical" evidence="6">
    <location>
        <begin position="81"/>
        <end position="100"/>
    </location>
</feature>
<dbReference type="InterPro" id="IPR051119">
    <property type="entry name" value="Nematode_SR-like"/>
</dbReference>
<dbReference type="Pfam" id="PF02118">
    <property type="entry name" value="Srg"/>
    <property type="match status" value="1"/>
</dbReference>
<evidence type="ECO:0000256" key="1">
    <source>
        <dbReference type="ARBA" id="ARBA00004141"/>
    </source>
</evidence>
<evidence type="ECO:0000256" key="3">
    <source>
        <dbReference type="ARBA" id="ARBA00022692"/>
    </source>
</evidence>
<comment type="caution">
    <text evidence="6">Lacks conserved residue(s) required for the propagation of feature annotation.</text>
</comment>
<proteinExistence type="inferred from homology"/>
<comment type="subcellular location">
    <subcellularLocation>
        <location evidence="1">Membrane</location>
        <topology evidence="1">Multi-pass membrane protein</topology>
    </subcellularLocation>
</comment>
<evidence type="ECO:0000313" key="7">
    <source>
        <dbReference type="EMBL" id="CAD5235098.1"/>
    </source>
</evidence>
<feature type="transmembrane region" description="Helical" evidence="6">
    <location>
        <begin position="174"/>
        <end position="195"/>
    </location>
</feature>
<dbReference type="Proteomes" id="UP000659654">
    <property type="component" value="Unassembled WGS sequence"/>
</dbReference>
<organism evidence="8 10">
    <name type="scientific">Bursaphelenchus xylophilus</name>
    <name type="common">Pinewood nematode worm</name>
    <name type="synonym">Aphelenchoides xylophilus</name>
    <dbReference type="NCBI Taxonomy" id="6326"/>
    <lineage>
        <taxon>Eukaryota</taxon>
        <taxon>Metazoa</taxon>
        <taxon>Ecdysozoa</taxon>
        <taxon>Nematoda</taxon>
        <taxon>Chromadorea</taxon>
        <taxon>Rhabditida</taxon>
        <taxon>Tylenchina</taxon>
        <taxon>Tylenchomorpha</taxon>
        <taxon>Aphelenchoidea</taxon>
        <taxon>Aphelenchoididae</taxon>
        <taxon>Bursaphelenchus</taxon>
    </lineage>
</organism>
<evidence type="ECO:0000256" key="4">
    <source>
        <dbReference type="ARBA" id="ARBA00022989"/>
    </source>
</evidence>
<reference evidence="10" key="1">
    <citation type="submission" date="2016-11" db="UniProtKB">
        <authorList>
            <consortium name="WormBaseParasite"/>
        </authorList>
    </citation>
    <scope>IDENTIFICATION</scope>
</reference>
<feature type="transmembrane region" description="Helical" evidence="6">
    <location>
        <begin position="207"/>
        <end position="228"/>
    </location>
</feature>
<reference evidence="7" key="2">
    <citation type="submission" date="2020-09" db="EMBL/GenBank/DDBJ databases">
        <authorList>
            <person name="Kikuchi T."/>
        </authorList>
    </citation>
    <scope>NUCLEOTIDE SEQUENCE</scope>
    <source>
        <strain evidence="7">Ka4C1</strain>
    </source>
</reference>
<sequence length="268" mass="30685">MLDCTSFVISFLTFRFINSSFFFDHFFDIFNHYSFFWSPFKFIVYQVIFMSHITPLLMAVNRATSLCFPVKYDAIWRNYSLIIGCAYLVLPTTLTWQLLFKPAGLFLSGNKSDGHLALDYDHSYTFGPRMSTALFWYSMGAAFLTLTCNLMCAIKLITHKFTNRALRKNNVRMVICAMIVFVNEALVMISQLIVSEELLDPDLTMRVVIPFIFDVHSLMPALIIICTVPQLRKVAAGGLFREDSVEKSLFVTRPSVKPLNPLNSLKSN</sequence>
<feature type="transmembrane region" description="Helical" evidence="6">
    <location>
        <begin position="134"/>
        <end position="154"/>
    </location>
</feature>
<gene>
    <name evidence="7" type="ORF">BXYJ_LOCUS15189</name>
</gene>
<dbReference type="PANTHER" id="PTHR31627">
    <property type="entry name" value="SERPENTINE RECEPTOR CLASS GAMMA-RELATED"/>
    <property type="match status" value="1"/>
</dbReference>
<evidence type="ECO:0000313" key="8">
    <source>
        <dbReference type="Proteomes" id="UP000095284"/>
    </source>
</evidence>
<name>A0A1I7RKI4_BURXY</name>
<dbReference type="PANTHER" id="PTHR31627:SF42">
    <property type="entry name" value="G_PROTEIN_RECEP_F1_2 DOMAIN-CONTAINING PROTEIN-RELATED"/>
    <property type="match status" value="1"/>
</dbReference>
<evidence type="ECO:0000256" key="5">
    <source>
        <dbReference type="ARBA" id="ARBA00023136"/>
    </source>
</evidence>
<keyword evidence="5 6" id="KW-0472">Membrane</keyword>
<evidence type="ECO:0000256" key="2">
    <source>
        <dbReference type="ARBA" id="ARBA00005692"/>
    </source>
</evidence>
<comment type="similarity">
    <text evidence="2 6">Belongs to the nematode receptor-like protein srg family.</text>
</comment>